<dbReference type="EMBL" id="JOTN01000016">
    <property type="protein sequence ID" value="KEK18203.1"/>
    <property type="molecule type" value="Genomic_DNA"/>
</dbReference>
<gene>
    <name evidence="1" type="ORF">BAMA_06470</name>
</gene>
<protein>
    <submittedName>
        <fullName evidence="1">Uncharacterized protein</fullName>
    </submittedName>
</protein>
<proteinExistence type="predicted"/>
<dbReference type="Proteomes" id="UP000027822">
    <property type="component" value="Unassembled WGS sequence"/>
</dbReference>
<sequence>MKNHYLLGVYKGATSEIHLDERITDFHFHCMKREIQINDNSRYTLLLAEIDTHLNVGMTDQFHLFTKKLQTLPINEHCYFIYDYKTRKQVAEPSQLCFPLIKIETSVFKLENIIQTMKDVKYPMFVGFKVSQTNSLSSIVMEITLSSQLLGILHTNKALSYNELKDDAEYLYLQTMTSLLSKKEITNKVLSSNLLQTTSSVNYM</sequence>
<reference evidence="1 2" key="1">
    <citation type="submission" date="2014-06" db="EMBL/GenBank/DDBJ databases">
        <title>Draft genome sequence of Bacillus manliponensis JCM 15802 (MCCC 1A00708).</title>
        <authorList>
            <person name="Lai Q."/>
            <person name="Liu Y."/>
            <person name="Shao Z."/>
        </authorList>
    </citation>
    <scope>NUCLEOTIDE SEQUENCE [LARGE SCALE GENOMIC DNA]</scope>
    <source>
        <strain evidence="1 2">JCM 15802</strain>
    </source>
</reference>
<name>A0A073K7F6_9BACI</name>
<dbReference type="AlphaFoldDB" id="A0A073K7F6"/>
<accession>A0A073K7F6</accession>
<evidence type="ECO:0000313" key="2">
    <source>
        <dbReference type="Proteomes" id="UP000027822"/>
    </source>
</evidence>
<keyword evidence="2" id="KW-1185">Reference proteome</keyword>
<comment type="caution">
    <text evidence="1">The sequence shown here is derived from an EMBL/GenBank/DDBJ whole genome shotgun (WGS) entry which is preliminary data.</text>
</comment>
<organism evidence="1 2">
    <name type="scientific">Bacillus manliponensis</name>
    <dbReference type="NCBI Taxonomy" id="574376"/>
    <lineage>
        <taxon>Bacteria</taxon>
        <taxon>Bacillati</taxon>
        <taxon>Bacillota</taxon>
        <taxon>Bacilli</taxon>
        <taxon>Bacillales</taxon>
        <taxon>Bacillaceae</taxon>
        <taxon>Bacillus</taxon>
        <taxon>Bacillus cereus group</taxon>
    </lineage>
</organism>
<evidence type="ECO:0000313" key="1">
    <source>
        <dbReference type="EMBL" id="KEK18203.1"/>
    </source>
</evidence>
<dbReference type="RefSeq" id="WP_034641465.1">
    <property type="nucleotide sequence ID" value="NZ_CBCSJC010000013.1"/>
</dbReference>
<dbReference type="OrthoDB" id="2929348at2"/>